<evidence type="ECO:0000259" key="1">
    <source>
        <dbReference type="Pfam" id="PF13152"/>
    </source>
</evidence>
<dbReference type="Proteomes" id="UP001204643">
    <property type="component" value="Unassembled WGS sequence"/>
</dbReference>
<accession>A0AAW5L9D0</accession>
<dbReference type="InterPro" id="IPR025052">
    <property type="entry name" value="DUF3967"/>
</dbReference>
<dbReference type="EMBL" id="JANHEB010000080">
    <property type="protein sequence ID" value="MCQ6288594.1"/>
    <property type="molecule type" value="Genomic_DNA"/>
</dbReference>
<dbReference type="RefSeq" id="WP_256425308.1">
    <property type="nucleotide sequence ID" value="NZ_JANHDY010000098.1"/>
</dbReference>
<name>A0AAW5L9D0_BACCE</name>
<evidence type="ECO:0000313" key="3">
    <source>
        <dbReference type="Proteomes" id="UP001204643"/>
    </source>
</evidence>
<proteinExistence type="predicted"/>
<reference evidence="2" key="1">
    <citation type="submission" date="2022-07" db="EMBL/GenBank/DDBJ databases">
        <title>Identification and characterization of Bacillus thuringiensis and other Bacillus cereus group isolates from spinach by whole genome sequencing.</title>
        <authorList>
            <person name="Zao X."/>
            <person name="Zervas A."/>
            <person name="Hendriks M."/>
            <person name="Rajkovic A."/>
            <person name="Van Overbeek L."/>
            <person name="Hendriksen N.B."/>
            <person name="Uyttendaele M."/>
        </authorList>
    </citation>
    <scope>NUCLEOTIDE SEQUENCE</scope>
    <source>
        <strain evidence="2">781001F-1</strain>
    </source>
</reference>
<dbReference type="Gene3D" id="1.10.1660.10">
    <property type="match status" value="1"/>
</dbReference>
<organism evidence="2 3">
    <name type="scientific">Bacillus cereus</name>
    <dbReference type="NCBI Taxonomy" id="1396"/>
    <lineage>
        <taxon>Bacteria</taxon>
        <taxon>Bacillati</taxon>
        <taxon>Bacillota</taxon>
        <taxon>Bacilli</taxon>
        <taxon>Bacillales</taxon>
        <taxon>Bacillaceae</taxon>
        <taxon>Bacillus</taxon>
        <taxon>Bacillus cereus group</taxon>
    </lineage>
</organism>
<feature type="domain" description="DUF3967" evidence="1">
    <location>
        <begin position="143"/>
        <end position="180"/>
    </location>
</feature>
<dbReference type="Pfam" id="PF13152">
    <property type="entry name" value="DUF3967"/>
    <property type="match status" value="1"/>
</dbReference>
<gene>
    <name evidence="2" type="ORF">NPM19_28840</name>
</gene>
<protein>
    <submittedName>
        <fullName evidence="2">DUF3967 domain-containing protein</fullName>
    </submittedName>
</protein>
<sequence>MTQEKERVYSPTDVQELLKIDSSTLRKYAILLEKHGYIFLKNDRGHRGYFDKDIITLRKLIEFSKQQDMTLERSAEAVLTWVPKDDGTVNATNQRMSDPHIERYNDILKRLIYLEDYTQKQDAFQKELLAQLQKQQQYIQDSLEKRDQTLMTSIRELQQEKRVLIEQAASQEKKPWWRFW</sequence>
<evidence type="ECO:0000313" key="2">
    <source>
        <dbReference type="EMBL" id="MCQ6288594.1"/>
    </source>
</evidence>
<dbReference type="AlphaFoldDB" id="A0AAW5L9D0"/>
<comment type="caution">
    <text evidence="2">The sequence shown here is derived from an EMBL/GenBank/DDBJ whole genome shotgun (WGS) entry which is preliminary data.</text>
</comment>